<gene>
    <name evidence="3" type="ORF">ACFOZ7_08980</name>
</gene>
<dbReference type="GeneID" id="71853770"/>
<name>A0ABD5NZB1_9EURY</name>
<dbReference type="SUPFAM" id="SSF56300">
    <property type="entry name" value="Metallo-dependent phosphatases"/>
    <property type="match status" value="1"/>
</dbReference>
<comment type="similarity">
    <text evidence="1">Belongs to the metallophosphoesterase superfamily. YfcE family.</text>
</comment>
<keyword evidence="1" id="KW-0479">Metal-binding</keyword>
<evidence type="ECO:0000313" key="3">
    <source>
        <dbReference type="EMBL" id="MFC4247130.1"/>
    </source>
</evidence>
<sequence length="168" mass="18106">MHVGIVADTHDNVEAARAATDVFEEEGVEVIVHCGDFVAPPVIDAFEGFELHGVLGNNDGEIAGLEAAFDALGTGSELHGRFADLEFDGLSMAVLHGESLAEVRALADGETYDYVCYGHHHEREHETDGRTTVVNPGAHFPTVPADHRTVAILDTLSESVRFRSVLEE</sequence>
<organism evidence="3 4">
    <name type="scientific">Natribaculum luteum</name>
    <dbReference type="NCBI Taxonomy" id="1586232"/>
    <lineage>
        <taxon>Archaea</taxon>
        <taxon>Methanobacteriati</taxon>
        <taxon>Methanobacteriota</taxon>
        <taxon>Stenosarchaea group</taxon>
        <taxon>Halobacteria</taxon>
        <taxon>Halobacteriales</taxon>
        <taxon>Natrialbaceae</taxon>
        <taxon>Natribaculum</taxon>
    </lineage>
</organism>
<dbReference type="Proteomes" id="UP001595821">
    <property type="component" value="Unassembled WGS sequence"/>
</dbReference>
<dbReference type="InterPro" id="IPR053193">
    <property type="entry name" value="MetalloPDE_YfcE-like"/>
</dbReference>
<comment type="caution">
    <text evidence="3">The sequence shown here is derived from an EMBL/GenBank/DDBJ whole genome shotgun (WGS) entry which is preliminary data.</text>
</comment>
<dbReference type="NCBIfam" id="TIGR00040">
    <property type="entry name" value="yfcE"/>
    <property type="match status" value="1"/>
</dbReference>
<dbReference type="InterPro" id="IPR000979">
    <property type="entry name" value="Phosphodiesterase_MJ0936/Vps29"/>
</dbReference>
<comment type="cofactor">
    <cofactor evidence="1">
        <name>a divalent metal cation</name>
        <dbReference type="ChEBI" id="CHEBI:60240"/>
    </cofactor>
</comment>
<dbReference type="PANTHER" id="PTHR43165">
    <property type="entry name" value="METALLOPHOSPHOESTERASE"/>
    <property type="match status" value="1"/>
</dbReference>
<proteinExistence type="inferred from homology"/>
<dbReference type="InterPro" id="IPR024654">
    <property type="entry name" value="Calcineurin-like_PHP_lpxH"/>
</dbReference>
<evidence type="ECO:0000313" key="4">
    <source>
        <dbReference type="Proteomes" id="UP001595821"/>
    </source>
</evidence>
<dbReference type="EC" id="3.1.4.-" evidence="1"/>
<dbReference type="GO" id="GO:0016787">
    <property type="term" value="F:hydrolase activity"/>
    <property type="evidence" value="ECO:0007669"/>
    <property type="project" value="UniProtKB-UniRule"/>
</dbReference>
<dbReference type="Gene3D" id="3.60.21.10">
    <property type="match status" value="1"/>
</dbReference>
<evidence type="ECO:0000259" key="2">
    <source>
        <dbReference type="Pfam" id="PF12850"/>
    </source>
</evidence>
<feature type="domain" description="Calcineurin-like phosphoesterase" evidence="2">
    <location>
        <begin position="1"/>
        <end position="156"/>
    </location>
</feature>
<evidence type="ECO:0000256" key="1">
    <source>
        <dbReference type="RuleBase" id="RU362039"/>
    </source>
</evidence>
<dbReference type="Pfam" id="PF12850">
    <property type="entry name" value="Metallophos_2"/>
    <property type="match status" value="1"/>
</dbReference>
<dbReference type="AlphaFoldDB" id="A0ABD5NZB1"/>
<dbReference type="RefSeq" id="WP_246974359.1">
    <property type="nucleotide sequence ID" value="NZ_CP095397.1"/>
</dbReference>
<protein>
    <recommendedName>
        <fullName evidence="1">Phosphoesterase</fullName>
        <ecNumber evidence="1">3.1.4.-</ecNumber>
    </recommendedName>
</protein>
<accession>A0ABD5NZB1</accession>
<dbReference type="EMBL" id="JBHSDJ010000029">
    <property type="protein sequence ID" value="MFC4247130.1"/>
    <property type="molecule type" value="Genomic_DNA"/>
</dbReference>
<reference evidence="3 4" key="1">
    <citation type="journal article" date="2014" name="Int. J. Syst. Evol. Microbiol.">
        <title>Complete genome sequence of Corynebacterium casei LMG S-19264T (=DSM 44701T), isolated from a smear-ripened cheese.</title>
        <authorList>
            <consortium name="US DOE Joint Genome Institute (JGI-PGF)"/>
            <person name="Walter F."/>
            <person name="Albersmeier A."/>
            <person name="Kalinowski J."/>
            <person name="Ruckert C."/>
        </authorList>
    </citation>
    <scope>NUCLEOTIDE SEQUENCE [LARGE SCALE GENOMIC DNA]</scope>
    <source>
        <strain evidence="3 4">IBRC-M 10912</strain>
    </source>
</reference>
<dbReference type="InterPro" id="IPR029052">
    <property type="entry name" value="Metallo-depent_PP-like"/>
</dbReference>
<dbReference type="GO" id="GO:0046872">
    <property type="term" value="F:metal ion binding"/>
    <property type="evidence" value="ECO:0007669"/>
    <property type="project" value="UniProtKB-KW"/>
</dbReference>
<dbReference type="PANTHER" id="PTHR43165:SF1">
    <property type="entry name" value="PHOSPHODIESTERASE MJ0936"/>
    <property type="match status" value="1"/>
</dbReference>